<feature type="signal peptide" evidence="1">
    <location>
        <begin position="1"/>
        <end position="21"/>
    </location>
</feature>
<dbReference type="Proteomes" id="UP000198356">
    <property type="component" value="Unassembled WGS sequence"/>
</dbReference>
<gene>
    <name evidence="2" type="ORF">SAMN05421770_101260</name>
</gene>
<organism evidence="2 3">
    <name type="scientific">Granulicella rosea</name>
    <dbReference type="NCBI Taxonomy" id="474952"/>
    <lineage>
        <taxon>Bacteria</taxon>
        <taxon>Pseudomonadati</taxon>
        <taxon>Acidobacteriota</taxon>
        <taxon>Terriglobia</taxon>
        <taxon>Terriglobales</taxon>
        <taxon>Acidobacteriaceae</taxon>
        <taxon>Granulicella</taxon>
    </lineage>
</organism>
<keyword evidence="1" id="KW-0732">Signal</keyword>
<evidence type="ECO:0000256" key="1">
    <source>
        <dbReference type="SAM" id="SignalP"/>
    </source>
</evidence>
<evidence type="ECO:0000313" key="2">
    <source>
        <dbReference type="EMBL" id="SNS26684.1"/>
    </source>
</evidence>
<evidence type="ECO:0008006" key="4">
    <source>
        <dbReference type="Google" id="ProtNLM"/>
    </source>
</evidence>
<dbReference type="AlphaFoldDB" id="A0A239D4C1"/>
<protein>
    <recommendedName>
        <fullName evidence="4">Outer membrane lipoprotein-sorting protein</fullName>
    </recommendedName>
</protein>
<name>A0A239D4C1_9BACT</name>
<sequence length="280" mass="32020">MRVWILGLVMVCGAAPAFGQAHDLPSAMPEVRAGESPEARGRRLLDEMVAALGGPAWLNRGTIYREGSTAAFFRGQPTGNVTRYVENTRLASATQPTDLTRIAFKTYRGMVAPGQKKDIFHLWTADNGYEYTYKGRTELPRPQVEDYLRRRRHSIEEVIRTWIHAPGVMIVSEGTTTQDRRIVDKVTILSANNDAVTIEIDQFTHLPLERSFEWRNEQFKDHDIDEEAYSDYHVYQGVQTPMNITRYRNGDMVDQEYFSKVKYGEPMAPELFDPAKLEVK</sequence>
<proteinExistence type="predicted"/>
<dbReference type="EMBL" id="FZOU01000001">
    <property type="protein sequence ID" value="SNS26684.1"/>
    <property type="molecule type" value="Genomic_DNA"/>
</dbReference>
<evidence type="ECO:0000313" key="3">
    <source>
        <dbReference type="Proteomes" id="UP000198356"/>
    </source>
</evidence>
<feature type="chain" id="PRO_5013235206" description="Outer membrane lipoprotein-sorting protein" evidence="1">
    <location>
        <begin position="22"/>
        <end position="280"/>
    </location>
</feature>
<keyword evidence="3" id="KW-1185">Reference proteome</keyword>
<reference evidence="2 3" key="1">
    <citation type="submission" date="2017-06" db="EMBL/GenBank/DDBJ databases">
        <authorList>
            <person name="Kim H.J."/>
            <person name="Triplett B.A."/>
        </authorList>
    </citation>
    <scope>NUCLEOTIDE SEQUENCE [LARGE SCALE GENOMIC DNA]</scope>
    <source>
        <strain evidence="2 3">DSM 18704</strain>
    </source>
</reference>
<accession>A0A239D4C1</accession>